<keyword evidence="5 9" id="KW-0862">Zinc</keyword>
<name>A0ABP2RF21_9LEPT</name>
<keyword evidence="6 9" id="KW-0482">Metalloprotease</keyword>
<proteinExistence type="inferred from homology"/>
<comment type="similarity">
    <text evidence="1 9">Belongs to the peptidase M3 family.</text>
</comment>
<dbReference type="EMBL" id="AHOM02000008">
    <property type="protein sequence ID" value="EJZ41942.1"/>
    <property type="molecule type" value="Genomic_DNA"/>
</dbReference>
<protein>
    <recommendedName>
        <fullName evidence="8">oligopeptidase A</fullName>
        <ecNumber evidence="8">3.4.24.70</ecNumber>
    </recommendedName>
</protein>
<keyword evidence="3 9" id="KW-0479">Metal-binding</keyword>
<evidence type="ECO:0000256" key="6">
    <source>
        <dbReference type="ARBA" id="ARBA00023049"/>
    </source>
</evidence>
<evidence type="ECO:0000256" key="8">
    <source>
        <dbReference type="ARBA" id="ARBA00026100"/>
    </source>
</evidence>
<evidence type="ECO:0000259" key="11">
    <source>
        <dbReference type="Pfam" id="PF19310"/>
    </source>
</evidence>
<keyword evidence="4 9" id="KW-0378">Hydrolase</keyword>
<dbReference type="Pfam" id="PF19310">
    <property type="entry name" value="TOP_N"/>
    <property type="match status" value="1"/>
</dbReference>
<evidence type="ECO:0000256" key="9">
    <source>
        <dbReference type="RuleBase" id="RU003435"/>
    </source>
</evidence>
<dbReference type="PANTHER" id="PTHR43660">
    <property type="entry name" value="DIPEPTIDYL CARBOXYPEPTIDASE"/>
    <property type="match status" value="1"/>
</dbReference>
<dbReference type="Gene3D" id="1.10.1370.40">
    <property type="match status" value="1"/>
</dbReference>
<dbReference type="InterPro" id="IPR045090">
    <property type="entry name" value="Pept_M3A_M3B"/>
</dbReference>
<dbReference type="InterPro" id="IPR034005">
    <property type="entry name" value="M3A_DCP"/>
</dbReference>
<evidence type="ECO:0000256" key="4">
    <source>
        <dbReference type="ARBA" id="ARBA00022801"/>
    </source>
</evidence>
<evidence type="ECO:0000256" key="5">
    <source>
        <dbReference type="ARBA" id="ARBA00022833"/>
    </source>
</evidence>
<dbReference type="InterPro" id="IPR024077">
    <property type="entry name" value="Neurolysin/TOP_dom2"/>
</dbReference>
<dbReference type="Pfam" id="PF01432">
    <property type="entry name" value="Peptidase_M3"/>
    <property type="match status" value="1"/>
</dbReference>
<dbReference type="Gene3D" id="3.40.390.10">
    <property type="entry name" value="Collagenase (Catalytic Domain)"/>
    <property type="match status" value="1"/>
</dbReference>
<evidence type="ECO:0000259" key="10">
    <source>
        <dbReference type="Pfam" id="PF01432"/>
    </source>
</evidence>
<dbReference type="CDD" id="cd06456">
    <property type="entry name" value="M3A_DCP"/>
    <property type="match status" value="1"/>
</dbReference>
<dbReference type="InterPro" id="IPR045666">
    <property type="entry name" value="OpdA_N"/>
</dbReference>
<keyword evidence="2 9" id="KW-0645">Protease</keyword>
<dbReference type="Proteomes" id="UP000018720">
    <property type="component" value="Unassembled WGS sequence"/>
</dbReference>
<dbReference type="InterPro" id="IPR024079">
    <property type="entry name" value="MetalloPept_cat_dom_sf"/>
</dbReference>
<feature type="domain" description="Oligopeptidase A N-terminal" evidence="11">
    <location>
        <begin position="43"/>
        <end position="156"/>
    </location>
</feature>
<dbReference type="EC" id="3.4.24.70" evidence="8"/>
<keyword evidence="13" id="KW-1185">Reference proteome</keyword>
<comment type="catalytic activity">
    <reaction evidence="7">
        <text>Hydrolysis of oligopeptides, with broad specificity. Gly or Ala commonly occur as P1 or P1' residues, but more distant residues are also important, as is shown by the fact that Z-Gly-Pro-Gly-|-Gly-Pro-Ala is cleaved, but not Z-(Gly)(5).</text>
        <dbReference type="EC" id="3.4.24.70"/>
    </reaction>
</comment>
<organism evidence="12 13">
    <name type="scientific">Leptospira licerasiae str. MMD4847</name>
    <dbReference type="NCBI Taxonomy" id="1049971"/>
    <lineage>
        <taxon>Bacteria</taxon>
        <taxon>Pseudomonadati</taxon>
        <taxon>Spirochaetota</taxon>
        <taxon>Spirochaetia</taxon>
        <taxon>Leptospirales</taxon>
        <taxon>Leptospiraceae</taxon>
        <taxon>Leptospira</taxon>
    </lineage>
</organism>
<dbReference type="PANTHER" id="PTHR43660:SF1">
    <property type="entry name" value="DIPEPTIDYL CARBOXYPEPTIDASE"/>
    <property type="match status" value="1"/>
</dbReference>
<dbReference type="SUPFAM" id="SSF55486">
    <property type="entry name" value="Metalloproteases ('zincins'), catalytic domain"/>
    <property type="match status" value="1"/>
</dbReference>
<evidence type="ECO:0000256" key="1">
    <source>
        <dbReference type="ARBA" id="ARBA00006040"/>
    </source>
</evidence>
<comment type="caution">
    <text evidence="12">The sequence shown here is derived from an EMBL/GenBank/DDBJ whole genome shotgun (WGS) entry which is preliminary data.</text>
</comment>
<dbReference type="InterPro" id="IPR001567">
    <property type="entry name" value="Pept_M3A_M3B_dom"/>
</dbReference>
<comment type="cofactor">
    <cofactor evidence="9">
        <name>Zn(2+)</name>
        <dbReference type="ChEBI" id="CHEBI:29105"/>
    </cofactor>
    <text evidence="9">Binds 1 zinc ion.</text>
</comment>
<evidence type="ECO:0000313" key="13">
    <source>
        <dbReference type="Proteomes" id="UP000018720"/>
    </source>
</evidence>
<evidence type="ECO:0000256" key="7">
    <source>
        <dbReference type="ARBA" id="ARBA00024603"/>
    </source>
</evidence>
<feature type="domain" description="Peptidase M3A/M3B catalytic" evidence="10">
    <location>
        <begin position="225"/>
        <end position="662"/>
    </location>
</feature>
<evidence type="ECO:0000256" key="3">
    <source>
        <dbReference type="ARBA" id="ARBA00022723"/>
    </source>
</evidence>
<sequence length="667" mass="76624">MLFHSGRESLESMSSSVLFREFPQIALSAQKEKVREKIQNTKKVLEEVLQKRDVVNYESVIRPLNDSMEELQEEFTVLSHLNSVKNSEETQEHYTEILPEITEFYTALGQNEELFKLYSEIYEKEKSRLDRPKNKVLEDAILQFKLGGVGLPEDKKNRLQEIQLRLSDLSNQFSQNLLDSTNSFEMKIESEEDVKEIPESDKALYKNEDGTYTFTLQFPSYNCYMTYGTNRSKREELYKAYVTRASGNGKILEEILAVRDESAKLLGYKNYAESSLATKVADSPEQVLDFLQRIGKLAKPVAEKEISKLKKFAETLGIPDFQAFDSAYVSEKLKKKDYNFDEELTRPYFEKNSVVKGTFAFLEKLLGLKFEKTNAPVWDPKTEVYHVKNGSEIIARLYLDLEARKDKQGGAWMNHWETRNKLSGKTILPSAFVICNFPPSKDGAPSLLNHSDVVTFFHEMGHALHHLCAKIEEPPVSGINGVEWDAVEFPSQFLENFAYEPEVLDFFAFHYETGKPMPKELAQKLKDTKNFLAAMGVVRQLEFGIFDIRIHLQKYSEEEVQNILDTVRKDVSVIFPPEYNKFQNGFGHIFSGGYAAGYYSYKWAELLAADAFFAFRSKGIFDEDLAAKYRTEILEKGGSENAMVLFKRFLGRDPEPDALLKLYDLVA</sequence>
<evidence type="ECO:0000256" key="2">
    <source>
        <dbReference type="ARBA" id="ARBA00022670"/>
    </source>
</evidence>
<dbReference type="Gene3D" id="1.10.1370.10">
    <property type="entry name" value="Neurolysin, domain 3"/>
    <property type="match status" value="1"/>
</dbReference>
<gene>
    <name evidence="12" type="ORF">LEP1GSC178_0413</name>
</gene>
<dbReference type="GO" id="GO:0016787">
    <property type="term" value="F:hydrolase activity"/>
    <property type="evidence" value="ECO:0007669"/>
    <property type="project" value="UniProtKB-KW"/>
</dbReference>
<accession>A0ABP2RF21</accession>
<evidence type="ECO:0000313" key="12">
    <source>
        <dbReference type="EMBL" id="EJZ41942.1"/>
    </source>
</evidence>
<reference evidence="12 13" key="1">
    <citation type="submission" date="2012-08" db="EMBL/GenBank/DDBJ databases">
        <authorList>
            <person name="Harkins D.M."/>
            <person name="Durkin A.S."/>
            <person name="Selengut J.D."/>
            <person name="Sanka R."/>
            <person name="DePew J."/>
            <person name="Purushe J."/>
            <person name="Matthias M.A."/>
            <person name="Vinetz J.M."/>
            <person name="Sutton G.G."/>
            <person name="Nelson W.C."/>
            <person name="Fouts D.E."/>
        </authorList>
    </citation>
    <scope>NUCLEOTIDE SEQUENCE [LARGE SCALE GENOMIC DNA]</scope>
    <source>
        <strain evidence="12 13">MMD4847</strain>
    </source>
</reference>